<evidence type="ECO:0000256" key="3">
    <source>
        <dbReference type="SAM" id="Coils"/>
    </source>
</evidence>
<dbReference type="Pfam" id="PF25990">
    <property type="entry name" value="Beta-barrel_YknX"/>
    <property type="match status" value="1"/>
</dbReference>
<accession>A0A931MWT3</accession>
<dbReference type="InterPro" id="IPR058639">
    <property type="entry name" value="BSH_YknX-like"/>
</dbReference>
<dbReference type="GO" id="GO:0030313">
    <property type="term" value="C:cell envelope"/>
    <property type="evidence" value="ECO:0007669"/>
    <property type="project" value="UniProtKB-SubCell"/>
</dbReference>
<name>A0A931MWT3_9BACI</name>
<evidence type="ECO:0000256" key="1">
    <source>
        <dbReference type="ARBA" id="ARBA00004196"/>
    </source>
</evidence>
<keyword evidence="4" id="KW-1133">Transmembrane helix</keyword>
<evidence type="ECO:0000313" key="8">
    <source>
        <dbReference type="Proteomes" id="UP000614490"/>
    </source>
</evidence>
<feature type="transmembrane region" description="Helical" evidence="4">
    <location>
        <begin position="9"/>
        <end position="28"/>
    </location>
</feature>
<comment type="caution">
    <text evidence="7">The sequence shown here is derived from an EMBL/GenBank/DDBJ whole genome shotgun (WGS) entry which is preliminary data.</text>
</comment>
<sequence length="410" mass="46553">MKKINYKSRIIGVLIVIFVAVNAFLIFIDEHDEVDRKSYINEWSKSITYDLYEKLDTDGVFTSQESNHVYFDSDVGAFSEFLVEEGEIIEQGSDLYTYEVINYDQQETQLESEMDRLEEEITAIEDYIDEIQNYDISDSGSSSFFGNNTNDESKEHVRTEFQKEESIAHQAAELTKKEAMLEMVEDQLDQLQLDGKTITVTSPFGGVITEVSVTLESPLITLKSNDLQIEGKLNEKERKQVEPGMAANIKVEDMDLVWEGTLDAIQTFPEDIDVHRSSTYPYVISLDDSSDTILPGYHAEIEIITEESLGAVTALEDLLITDENIYAWVMDRNGLLERREIISGISENGLVEIKEGLSEGEWLAYQPKDEFRNGAPFFTPLKIHTLSLKEAVDSDSTDISRFVMMGLLAR</sequence>
<evidence type="ECO:0000256" key="4">
    <source>
        <dbReference type="SAM" id="Phobius"/>
    </source>
</evidence>
<dbReference type="Pfam" id="PF25984">
    <property type="entry name" value="BSH_YknX"/>
    <property type="match status" value="1"/>
</dbReference>
<evidence type="ECO:0000256" key="2">
    <source>
        <dbReference type="ARBA" id="ARBA00023054"/>
    </source>
</evidence>
<dbReference type="Gene3D" id="2.40.30.170">
    <property type="match status" value="1"/>
</dbReference>
<feature type="domain" description="YknX-like beta-barrel" evidence="6">
    <location>
        <begin position="227"/>
        <end position="303"/>
    </location>
</feature>
<evidence type="ECO:0000259" key="6">
    <source>
        <dbReference type="Pfam" id="PF25990"/>
    </source>
</evidence>
<keyword evidence="2 3" id="KW-0175">Coiled coil</keyword>
<dbReference type="PANTHER" id="PTHR32347:SF14">
    <property type="entry name" value="EFFLUX SYSTEM COMPONENT YKNX-RELATED"/>
    <property type="match status" value="1"/>
</dbReference>
<evidence type="ECO:0000313" key="7">
    <source>
        <dbReference type="EMBL" id="MBH0231584.1"/>
    </source>
</evidence>
<dbReference type="Gene3D" id="2.40.420.20">
    <property type="match status" value="1"/>
</dbReference>
<protein>
    <submittedName>
        <fullName evidence="7">Efflux RND transporter periplasmic adaptor subunit</fullName>
    </submittedName>
</protein>
<evidence type="ECO:0000259" key="5">
    <source>
        <dbReference type="Pfam" id="PF25984"/>
    </source>
</evidence>
<dbReference type="PANTHER" id="PTHR32347">
    <property type="entry name" value="EFFLUX SYSTEM COMPONENT YKNX-RELATED"/>
    <property type="match status" value="1"/>
</dbReference>
<dbReference type="Proteomes" id="UP000614490">
    <property type="component" value="Unassembled WGS sequence"/>
</dbReference>
<proteinExistence type="predicted"/>
<dbReference type="AlphaFoldDB" id="A0A931MWT3"/>
<keyword evidence="4" id="KW-0472">Membrane</keyword>
<feature type="coiled-coil region" evidence="3">
    <location>
        <begin position="100"/>
        <end position="134"/>
    </location>
</feature>
<comment type="subcellular location">
    <subcellularLocation>
        <location evidence="1">Cell envelope</location>
    </subcellularLocation>
</comment>
<dbReference type="RefSeq" id="WP_197318223.1">
    <property type="nucleotide sequence ID" value="NZ_JADZSC010000004.1"/>
</dbReference>
<keyword evidence="8" id="KW-1185">Reference proteome</keyword>
<dbReference type="InterPro" id="IPR058636">
    <property type="entry name" value="Beta-barrel_YknX"/>
</dbReference>
<keyword evidence="4" id="KW-0812">Transmembrane</keyword>
<dbReference type="EMBL" id="JADZSC010000004">
    <property type="protein sequence ID" value="MBH0231584.1"/>
    <property type="molecule type" value="Genomic_DNA"/>
</dbReference>
<dbReference type="InterPro" id="IPR050465">
    <property type="entry name" value="UPF0194_transport"/>
</dbReference>
<reference evidence="7 8" key="1">
    <citation type="journal article" date="2005" name="Int. J. Syst. Evol. Microbiol.">
        <title>Halobacillus yeomjeoni sp. nov., isolated from a marine solar saltern in Korea.</title>
        <authorList>
            <person name="Yoon J.H."/>
            <person name="Kang S.J."/>
            <person name="Lee C.H."/>
            <person name="Oh H.W."/>
            <person name="Oh T.K."/>
        </authorList>
    </citation>
    <scope>NUCLEOTIDE SEQUENCE [LARGE SCALE GENOMIC DNA]</scope>
    <source>
        <strain evidence="7 8">KCTC 3957</strain>
    </source>
</reference>
<organism evidence="7 8">
    <name type="scientific">Halobacillus yeomjeoni</name>
    <dbReference type="NCBI Taxonomy" id="311194"/>
    <lineage>
        <taxon>Bacteria</taxon>
        <taxon>Bacillati</taxon>
        <taxon>Bacillota</taxon>
        <taxon>Bacilli</taxon>
        <taxon>Bacillales</taxon>
        <taxon>Bacillaceae</taxon>
        <taxon>Halobacillus</taxon>
    </lineage>
</organism>
<gene>
    <name evidence="7" type="ORF">H0267_15345</name>
</gene>
<feature type="domain" description="YknX-like barrel-sandwich hybrid" evidence="5">
    <location>
        <begin position="68"/>
        <end position="212"/>
    </location>
</feature>